<dbReference type="PROSITE" id="PS52029">
    <property type="entry name" value="LD_TPASE"/>
    <property type="match status" value="1"/>
</dbReference>
<proteinExistence type="predicted"/>
<keyword evidence="5 6" id="KW-0961">Cell wall biogenesis/degradation</keyword>
<evidence type="ECO:0000313" key="11">
    <source>
        <dbReference type="Proteomes" id="UP001500635"/>
    </source>
</evidence>
<evidence type="ECO:0000256" key="5">
    <source>
        <dbReference type="ARBA" id="ARBA00023316"/>
    </source>
</evidence>
<evidence type="ECO:0000256" key="2">
    <source>
        <dbReference type="ARBA" id="ARBA00022679"/>
    </source>
</evidence>
<feature type="signal peptide" evidence="8">
    <location>
        <begin position="1"/>
        <end position="20"/>
    </location>
</feature>
<evidence type="ECO:0000256" key="6">
    <source>
        <dbReference type="PROSITE-ProRule" id="PRU01373"/>
    </source>
</evidence>
<evidence type="ECO:0000256" key="4">
    <source>
        <dbReference type="ARBA" id="ARBA00022984"/>
    </source>
</evidence>
<organism evidence="10 11">
    <name type="scientific">Tsukamurella soli</name>
    <dbReference type="NCBI Taxonomy" id="644556"/>
    <lineage>
        <taxon>Bacteria</taxon>
        <taxon>Bacillati</taxon>
        <taxon>Actinomycetota</taxon>
        <taxon>Actinomycetes</taxon>
        <taxon>Mycobacteriales</taxon>
        <taxon>Tsukamurellaceae</taxon>
        <taxon>Tsukamurella</taxon>
    </lineage>
</organism>
<comment type="pathway">
    <text evidence="1 6">Cell wall biogenesis; peptidoglycan biosynthesis.</text>
</comment>
<dbReference type="InterPro" id="IPR005490">
    <property type="entry name" value="LD_TPept_cat_dom"/>
</dbReference>
<comment type="caution">
    <text evidence="10">The sequence shown here is derived from an EMBL/GenBank/DDBJ whole genome shotgun (WGS) entry which is preliminary data.</text>
</comment>
<keyword evidence="8" id="KW-0732">Signal</keyword>
<reference evidence="11" key="1">
    <citation type="journal article" date="2019" name="Int. J. Syst. Evol. Microbiol.">
        <title>The Global Catalogue of Microorganisms (GCM) 10K type strain sequencing project: providing services to taxonomists for standard genome sequencing and annotation.</title>
        <authorList>
            <consortium name="The Broad Institute Genomics Platform"/>
            <consortium name="The Broad Institute Genome Sequencing Center for Infectious Disease"/>
            <person name="Wu L."/>
            <person name="Ma J."/>
        </authorList>
    </citation>
    <scope>NUCLEOTIDE SEQUENCE [LARGE SCALE GENOMIC DNA]</scope>
    <source>
        <strain evidence="11">JCM 17688</strain>
    </source>
</reference>
<protein>
    <submittedName>
        <fullName evidence="10">L,D-transpeptidase</fullName>
    </submittedName>
</protein>
<dbReference type="Gene3D" id="2.40.440.10">
    <property type="entry name" value="L,D-transpeptidase catalytic domain-like"/>
    <property type="match status" value="1"/>
</dbReference>
<evidence type="ECO:0000256" key="8">
    <source>
        <dbReference type="SAM" id="SignalP"/>
    </source>
</evidence>
<sequence>MLRVAVIICMIAFTAVVVFAEVSSRGPGATAAARPEAPLSTSTSSVARPPFETCPPGADACVDTRLRISWLQHDGQITYGPVPVMPGTADTHGGEVTPQGFYRVQWKAVSLTSDEFDEPMPFAVFFAPGGVAFHEGSLTSSSHGCVHLSWADARYYFDHLQVGANVAVFGGQPPLS</sequence>
<dbReference type="Proteomes" id="UP001500635">
    <property type="component" value="Unassembled WGS sequence"/>
</dbReference>
<dbReference type="EMBL" id="BAABFR010000090">
    <property type="protein sequence ID" value="GAA4401640.1"/>
    <property type="molecule type" value="Genomic_DNA"/>
</dbReference>
<keyword evidence="11" id="KW-1185">Reference proteome</keyword>
<dbReference type="PANTHER" id="PTHR30582">
    <property type="entry name" value="L,D-TRANSPEPTIDASE"/>
    <property type="match status" value="1"/>
</dbReference>
<evidence type="ECO:0000256" key="7">
    <source>
        <dbReference type="SAM" id="MobiDB-lite"/>
    </source>
</evidence>
<keyword evidence="3 6" id="KW-0133">Cell shape</keyword>
<evidence type="ECO:0000313" key="10">
    <source>
        <dbReference type="EMBL" id="GAA4401640.1"/>
    </source>
</evidence>
<name>A0ABP8K8S5_9ACTN</name>
<dbReference type="PANTHER" id="PTHR30582:SF33">
    <property type="entry name" value="EXPORTED PROTEIN"/>
    <property type="match status" value="1"/>
</dbReference>
<feature type="region of interest" description="Disordered" evidence="7">
    <location>
        <begin position="29"/>
        <end position="52"/>
    </location>
</feature>
<feature type="domain" description="L,D-TPase catalytic" evidence="9">
    <location>
        <begin position="58"/>
        <end position="169"/>
    </location>
</feature>
<evidence type="ECO:0000259" key="9">
    <source>
        <dbReference type="PROSITE" id="PS52029"/>
    </source>
</evidence>
<feature type="active site" description="Proton donor/acceptor" evidence="6">
    <location>
        <position position="134"/>
    </location>
</feature>
<dbReference type="SUPFAM" id="SSF141523">
    <property type="entry name" value="L,D-transpeptidase catalytic domain-like"/>
    <property type="match status" value="1"/>
</dbReference>
<evidence type="ECO:0000256" key="1">
    <source>
        <dbReference type="ARBA" id="ARBA00004752"/>
    </source>
</evidence>
<keyword evidence="2" id="KW-0808">Transferase</keyword>
<dbReference type="InterPro" id="IPR038063">
    <property type="entry name" value="Transpep_catalytic_dom"/>
</dbReference>
<feature type="chain" id="PRO_5046890392" evidence="8">
    <location>
        <begin position="21"/>
        <end position="176"/>
    </location>
</feature>
<keyword evidence="4 6" id="KW-0573">Peptidoglycan synthesis</keyword>
<dbReference type="CDD" id="cd16913">
    <property type="entry name" value="YkuD_like"/>
    <property type="match status" value="1"/>
</dbReference>
<accession>A0ABP8K8S5</accession>
<gene>
    <name evidence="10" type="ORF">GCM10023147_41420</name>
</gene>
<dbReference type="Pfam" id="PF03734">
    <property type="entry name" value="YkuD"/>
    <property type="match status" value="1"/>
</dbReference>
<feature type="active site" description="Nucleophile" evidence="6">
    <location>
        <position position="145"/>
    </location>
</feature>
<dbReference type="InterPro" id="IPR050979">
    <property type="entry name" value="LD-transpeptidase"/>
</dbReference>
<evidence type="ECO:0000256" key="3">
    <source>
        <dbReference type="ARBA" id="ARBA00022960"/>
    </source>
</evidence>